<comment type="caution">
    <text evidence="2">The sequence shown here is derived from an EMBL/GenBank/DDBJ whole genome shotgun (WGS) entry which is preliminary data.</text>
</comment>
<keyword evidence="3" id="KW-1185">Reference proteome</keyword>
<accession>A0A1R3KZY4</accession>
<name>A0A1R3KZY4_9ROSI</name>
<feature type="compositionally biased region" description="Basic and acidic residues" evidence="1">
    <location>
        <begin position="15"/>
        <end position="29"/>
    </location>
</feature>
<organism evidence="2 3">
    <name type="scientific">Corchorus olitorius</name>
    <dbReference type="NCBI Taxonomy" id="93759"/>
    <lineage>
        <taxon>Eukaryota</taxon>
        <taxon>Viridiplantae</taxon>
        <taxon>Streptophyta</taxon>
        <taxon>Embryophyta</taxon>
        <taxon>Tracheophyta</taxon>
        <taxon>Spermatophyta</taxon>
        <taxon>Magnoliopsida</taxon>
        <taxon>eudicotyledons</taxon>
        <taxon>Gunneridae</taxon>
        <taxon>Pentapetalae</taxon>
        <taxon>rosids</taxon>
        <taxon>malvids</taxon>
        <taxon>Malvales</taxon>
        <taxon>Malvaceae</taxon>
        <taxon>Grewioideae</taxon>
        <taxon>Apeibeae</taxon>
        <taxon>Corchorus</taxon>
    </lineage>
</organism>
<sequence length="29" mass="3324">MSNGGHQVDRPLTTEAKHEEDYPRESPQD</sequence>
<protein>
    <submittedName>
        <fullName evidence="2">Uncharacterized protein</fullName>
    </submittedName>
</protein>
<dbReference type="EMBL" id="AWUE01008470">
    <property type="protein sequence ID" value="OMP12641.1"/>
    <property type="molecule type" value="Genomic_DNA"/>
</dbReference>
<feature type="region of interest" description="Disordered" evidence="1">
    <location>
        <begin position="1"/>
        <end position="29"/>
    </location>
</feature>
<dbReference type="AlphaFoldDB" id="A0A1R3KZY4"/>
<evidence type="ECO:0000313" key="3">
    <source>
        <dbReference type="Proteomes" id="UP000187203"/>
    </source>
</evidence>
<gene>
    <name evidence="2" type="ORF">COLO4_02925</name>
</gene>
<reference evidence="3" key="1">
    <citation type="submission" date="2013-09" db="EMBL/GenBank/DDBJ databases">
        <title>Corchorus olitorius genome sequencing.</title>
        <authorList>
            <person name="Alam M."/>
            <person name="Haque M.S."/>
            <person name="Islam M.S."/>
            <person name="Emdad E.M."/>
            <person name="Islam M.M."/>
            <person name="Ahmed B."/>
            <person name="Halim A."/>
            <person name="Hossen Q.M.M."/>
            <person name="Hossain M.Z."/>
            <person name="Ahmed R."/>
            <person name="Khan M.M."/>
            <person name="Islam R."/>
            <person name="Rashid M.M."/>
            <person name="Khan S.A."/>
            <person name="Rahman M.S."/>
            <person name="Alam M."/>
            <person name="Yahiya A.S."/>
            <person name="Khan M.S."/>
            <person name="Azam M.S."/>
            <person name="Haque T."/>
            <person name="Lashkar M.Z.H."/>
            <person name="Akhand A.I."/>
            <person name="Morshed G."/>
            <person name="Roy S."/>
            <person name="Uddin K.S."/>
            <person name="Rabeya T."/>
            <person name="Hossain A.S."/>
            <person name="Chowdhury A."/>
            <person name="Snigdha A.R."/>
            <person name="Mortoza M.S."/>
            <person name="Matin S.A."/>
            <person name="Hoque S.M.E."/>
            <person name="Islam M.K."/>
            <person name="Roy D.K."/>
            <person name="Haider R."/>
            <person name="Moosa M.M."/>
            <person name="Elias S.M."/>
            <person name="Hasan A.M."/>
            <person name="Jahan S."/>
            <person name="Shafiuddin M."/>
            <person name="Mahmood N."/>
            <person name="Shommy N.S."/>
        </authorList>
    </citation>
    <scope>NUCLEOTIDE SEQUENCE [LARGE SCALE GENOMIC DNA]</scope>
    <source>
        <strain evidence="3">cv. O-4</strain>
    </source>
</reference>
<evidence type="ECO:0000256" key="1">
    <source>
        <dbReference type="SAM" id="MobiDB-lite"/>
    </source>
</evidence>
<evidence type="ECO:0000313" key="2">
    <source>
        <dbReference type="EMBL" id="OMP12641.1"/>
    </source>
</evidence>
<dbReference type="Proteomes" id="UP000187203">
    <property type="component" value="Unassembled WGS sequence"/>
</dbReference>
<proteinExistence type="predicted"/>